<feature type="transmembrane region" description="Helical" evidence="1">
    <location>
        <begin position="237"/>
        <end position="258"/>
    </location>
</feature>
<feature type="transmembrane region" description="Helical" evidence="1">
    <location>
        <begin position="115"/>
        <end position="133"/>
    </location>
</feature>
<feature type="transmembrane region" description="Helical" evidence="1">
    <location>
        <begin position="270"/>
        <end position="287"/>
    </location>
</feature>
<gene>
    <name evidence="3" type="ORF">CK510_16365</name>
</gene>
<feature type="transmembrane region" description="Helical" evidence="1">
    <location>
        <begin position="174"/>
        <end position="193"/>
    </location>
</feature>
<organism evidence="3 4">
    <name type="scientific">Brunnivagina elsteri CCALA 953</name>
    <dbReference type="NCBI Taxonomy" id="987040"/>
    <lineage>
        <taxon>Bacteria</taxon>
        <taxon>Bacillati</taxon>
        <taxon>Cyanobacteriota</taxon>
        <taxon>Cyanophyceae</taxon>
        <taxon>Nostocales</taxon>
        <taxon>Calotrichaceae</taxon>
        <taxon>Brunnivagina</taxon>
    </lineage>
</organism>
<evidence type="ECO:0000313" key="3">
    <source>
        <dbReference type="EMBL" id="PAX52980.1"/>
    </source>
</evidence>
<feature type="domain" description="Heparan-alpha-glucosaminide N-acetyltransferase catalytic" evidence="2">
    <location>
        <begin position="2"/>
        <end position="192"/>
    </location>
</feature>
<feature type="transmembrane region" description="Helical" evidence="1">
    <location>
        <begin position="44"/>
        <end position="65"/>
    </location>
</feature>
<dbReference type="PANTHER" id="PTHR31061:SF24">
    <property type="entry name" value="LD22376P"/>
    <property type="match status" value="1"/>
</dbReference>
<feature type="transmembrane region" description="Helical" evidence="1">
    <location>
        <begin position="145"/>
        <end position="167"/>
    </location>
</feature>
<dbReference type="InterPro" id="IPR012429">
    <property type="entry name" value="HGSNAT_cat"/>
</dbReference>
<proteinExistence type="predicted"/>
<dbReference type="RefSeq" id="WP_095722717.1">
    <property type="nucleotide sequence ID" value="NZ_NTFS01000182.1"/>
</dbReference>
<name>A0A2A2TGW1_9CYAN</name>
<dbReference type="OrthoDB" id="9788724at2"/>
<dbReference type="AlphaFoldDB" id="A0A2A2TGW1"/>
<feature type="transmembrane region" description="Helical" evidence="1">
    <location>
        <begin position="299"/>
        <end position="318"/>
    </location>
</feature>
<evidence type="ECO:0000259" key="2">
    <source>
        <dbReference type="Pfam" id="PF07786"/>
    </source>
</evidence>
<keyword evidence="1" id="KW-1133">Transmembrane helix</keyword>
<dbReference type="Proteomes" id="UP000218238">
    <property type="component" value="Unassembled WGS sequence"/>
</dbReference>
<protein>
    <submittedName>
        <fullName evidence="3">DUF5009 domain-containing protein</fullName>
    </submittedName>
</protein>
<evidence type="ECO:0000313" key="4">
    <source>
        <dbReference type="Proteomes" id="UP000218238"/>
    </source>
</evidence>
<dbReference type="PANTHER" id="PTHR31061">
    <property type="entry name" value="LD22376P"/>
    <property type="match status" value="1"/>
</dbReference>
<feature type="transmembrane region" description="Helical" evidence="1">
    <location>
        <begin position="384"/>
        <end position="403"/>
    </location>
</feature>
<dbReference type="Pfam" id="PF07786">
    <property type="entry name" value="HGSNAT_cat"/>
    <property type="match status" value="1"/>
</dbReference>
<comment type="caution">
    <text evidence="3">The sequence shown here is derived from an EMBL/GenBank/DDBJ whole genome shotgun (WGS) entry which is preliminary data.</text>
</comment>
<keyword evidence="4" id="KW-1185">Reference proteome</keyword>
<keyword evidence="1" id="KW-0812">Transmembrane</keyword>
<dbReference type="EMBL" id="NTFS01000182">
    <property type="protein sequence ID" value="PAX52980.1"/>
    <property type="molecule type" value="Genomic_DNA"/>
</dbReference>
<sequence>MRLSSLDVFRGFTIAGMILVNMASLAEPDVYPQLLHASWNGCTFADLVFPFFLFIVGVAIAFSFAKYTQSKARQEKERDAVGVMEKFLDSQSSGVSVSSSPISSNPVPTPPYGKIFRRALIIFALGLFLNGFWNKGVWTFNLENLRYMGVLQRISLSYLFASLAVLMLPRKGQWILAIFLLVGYWLAMMYIPVPGFGAGILDENNNSANLAAFIDRSIIPSAHLHASFKNLGDPEGLFSTIPAIVSTMFGYFTGQWILNQPVKTRTSIGLVLVGIGCLIIGSAWGWVFPINKKLWTSSYVVFTTGWALIFLAAFYELIEVRLIRSWGKPFEVMGMNAIAIFVPSILLIKVLAKTIIGTGKEAPNAYTVIYKEFFASWAGGVNGSFLFAFVTMLLWLGVAWIMYRQRWFIKI</sequence>
<keyword evidence="1" id="KW-0472">Membrane</keyword>
<accession>A0A2A2TGW1</accession>
<reference evidence="3 4" key="1">
    <citation type="submission" date="2017-08" db="EMBL/GenBank/DDBJ databases">
        <title>Draft genome sequence of filamentous cyanobacterium Calothrix elsteri CCALA 953.</title>
        <authorList>
            <person name="Gagunashvili A.N."/>
            <person name="Elster J."/>
            <person name="Andresson O.S."/>
        </authorList>
    </citation>
    <scope>NUCLEOTIDE SEQUENCE [LARGE SCALE GENOMIC DNA]</scope>
    <source>
        <strain evidence="3 4">CCALA 953</strain>
    </source>
</reference>
<feature type="transmembrane region" description="Helical" evidence="1">
    <location>
        <begin position="330"/>
        <end position="352"/>
    </location>
</feature>
<evidence type="ECO:0000256" key="1">
    <source>
        <dbReference type="SAM" id="Phobius"/>
    </source>
</evidence>